<dbReference type="PANTHER" id="PTHR23420:SF0">
    <property type="entry name" value="ADENOSYLHOMOCYSTEINASE"/>
    <property type="match status" value="1"/>
</dbReference>
<reference evidence="6" key="1">
    <citation type="submission" date="2013-08" db="EMBL/GenBank/DDBJ databases">
        <authorList>
            <person name="Mendez C."/>
            <person name="Richter M."/>
            <person name="Ferrer M."/>
            <person name="Sanchez J."/>
        </authorList>
    </citation>
    <scope>NUCLEOTIDE SEQUENCE</scope>
</reference>
<evidence type="ECO:0000256" key="3">
    <source>
        <dbReference type="ARBA" id="ARBA00022563"/>
    </source>
</evidence>
<dbReference type="AlphaFoldDB" id="T0YYK8"/>
<dbReference type="PANTHER" id="PTHR23420">
    <property type="entry name" value="ADENOSYLHOMOCYSTEINASE"/>
    <property type="match status" value="1"/>
</dbReference>
<keyword evidence="3" id="KW-0554">One-carbon metabolism</keyword>
<evidence type="ECO:0000259" key="5">
    <source>
        <dbReference type="SMART" id="SM00997"/>
    </source>
</evidence>
<dbReference type="GO" id="GO:0004013">
    <property type="term" value="F:adenosylhomocysteinase activity"/>
    <property type="evidence" value="ECO:0007669"/>
    <property type="project" value="TreeGrafter"/>
</dbReference>
<reference evidence="6" key="2">
    <citation type="journal article" date="2014" name="ISME J.">
        <title>Microbial stratification in low pH oxic and suboxic macroscopic growths along an acid mine drainage.</title>
        <authorList>
            <person name="Mendez-Garcia C."/>
            <person name="Mesa V."/>
            <person name="Sprenger R.R."/>
            <person name="Richter M."/>
            <person name="Diez M.S."/>
            <person name="Solano J."/>
            <person name="Bargiela R."/>
            <person name="Golyshina O.V."/>
            <person name="Manteca A."/>
            <person name="Ramos J.L."/>
            <person name="Gallego J.R."/>
            <person name="Llorente I."/>
            <person name="Martins Dos Santos V.A."/>
            <person name="Jensen O.N."/>
            <person name="Pelaez A.I."/>
            <person name="Sanchez J."/>
            <person name="Ferrer M."/>
        </authorList>
    </citation>
    <scope>NUCLEOTIDE SEQUENCE</scope>
</reference>
<dbReference type="NCBIfam" id="NF004005">
    <property type="entry name" value="PRK05476.2-3"/>
    <property type="match status" value="1"/>
</dbReference>
<dbReference type="SMART" id="SM00996">
    <property type="entry name" value="AdoHcyase"/>
    <property type="match status" value="1"/>
</dbReference>
<dbReference type="InterPro" id="IPR000043">
    <property type="entry name" value="Adenosylhomocysteinase-like"/>
</dbReference>
<sequence length="284" mass="31078">MAALKKTYGMKVFAKKGETRDEYYSNLNSVLDHSPNILIDDGGDLVRLVHAERKDLISGMYGGNEETTTGVVRLRSMAKAGALKFPMFDVNDAQMKHFFDNRYGTGQSVLDGFMHATNLLISGKKVVVGGYGYCGRGIAMRMHGLGGNVTVTEVDPIKAIEAVMDGYRVAKMRDALVEADIVVTATGMKNVITTKDLEKAKSGVVLSNAGHFNNEINFEDLEKNCVKKERVRGDVVRYHLKSGNYVDLISEGRLVNLASGQGHPVEIMDMSFAIQALVAEHLAK</sequence>
<dbReference type="GO" id="GO:0005829">
    <property type="term" value="C:cytosol"/>
    <property type="evidence" value="ECO:0007669"/>
    <property type="project" value="TreeGrafter"/>
</dbReference>
<accession>T0YYK8</accession>
<dbReference type="SUPFAM" id="SSF51735">
    <property type="entry name" value="NAD(P)-binding Rossmann-fold domains"/>
    <property type="match status" value="1"/>
</dbReference>
<dbReference type="PROSITE" id="PS00739">
    <property type="entry name" value="ADOHCYASE_2"/>
    <property type="match status" value="1"/>
</dbReference>
<organism evidence="6">
    <name type="scientific">mine drainage metagenome</name>
    <dbReference type="NCBI Taxonomy" id="410659"/>
    <lineage>
        <taxon>unclassified sequences</taxon>
        <taxon>metagenomes</taxon>
        <taxon>ecological metagenomes</taxon>
    </lineage>
</organism>
<keyword evidence="4" id="KW-0520">NAD</keyword>
<evidence type="ECO:0000256" key="1">
    <source>
        <dbReference type="ARBA" id="ARBA00001911"/>
    </source>
</evidence>
<protein>
    <submittedName>
        <fullName evidence="6">Adenosylhomocysteinase</fullName>
    </submittedName>
</protein>
<dbReference type="InterPro" id="IPR042172">
    <property type="entry name" value="Adenosylhomocyst_ase-like_sf"/>
</dbReference>
<evidence type="ECO:0000256" key="2">
    <source>
        <dbReference type="ARBA" id="ARBA00007122"/>
    </source>
</evidence>
<dbReference type="Pfam" id="PF05221">
    <property type="entry name" value="AdoHcyase"/>
    <property type="match status" value="2"/>
</dbReference>
<dbReference type="GO" id="GO:0033353">
    <property type="term" value="P:S-adenosylmethionine cycle"/>
    <property type="evidence" value="ECO:0007669"/>
    <property type="project" value="TreeGrafter"/>
</dbReference>
<comment type="caution">
    <text evidence="6">The sequence shown here is derived from an EMBL/GenBank/DDBJ whole genome shotgun (WGS) entry which is preliminary data.</text>
</comment>
<evidence type="ECO:0000256" key="4">
    <source>
        <dbReference type="ARBA" id="ARBA00023027"/>
    </source>
</evidence>
<dbReference type="Gene3D" id="3.40.50.1480">
    <property type="entry name" value="Adenosylhomocysteinase-like"/>
    <property type="match status" value="1"/>
</dbReference>
<feature type="domain" description="S-adenosyl-L-homocysteine hydrolase NAD binding" evidence="5">
    <location>
        <begin position="101"/>
        <end position="262"/>
    </location>
</feature>
<comment type="similarity">
    <text evidence="2">Belongs to the adenosylhomocysteinase family.</text>
</comment>
<dbReference type="InterPro" id="IPR020082">
    <property type="entry name" value="S-Ado-L-homoCys_hydrolase_CS"/>
</dbReference>
<feature type="non-terminal residue" evidence="6">
    <location>
        <position position="284"/>
    </location>
</feature>
<name>T0YYK8_9ZZZZ</name>
<evidence type="ECO:0000313" key="6">
    <source>
        <dbReference type="EMBL" id="EQD38118.1"/>
    </source>
</evidence>
<dbReference type="Gene3D" id="3.40.50.720">
    <property type="entry name" value="NAD(P)-binding Rossmann-like Domain"/>
    <property type="match status" value="1"/>
</dbReference>
<dbReference type="SMART" id="SM00997">
    <property type="entry name" value="AdoHcyase_NAD"/>
    <property type="match status" value="1"/>
</dbReference>
<dbReference type="InterPro" id="IPR015878">
    <property type="entry name" value="Ado_hCys_hydrolase_NAD-bd"/>
</dbReference>
<dbReference type="InterPro" id="IPR036291">
    <property type="entry name" value="NAD(P)-bd_dom_sf"/>
</dbReference>
<dbReference type="SUPFAM" id="SSF52283">
    <property type="entry name" value="Formate/glycerate dehydrogenase catalytic domain-like"/>
    <property type="match status" value="1"/>
</dbReference>
<gene>
    <name evidence="6" type="ORF">B1B_15969</name>
</gene>
<comment type="cofactor">
    <cofactor evidence="1">
        <name>NAD(+)</name>
        <dbReference type="ChEBI" id="CHEBI:57540"/>
    </cofactor>
</comment>
<dbReference type="GO" id="GO:0006730">
    <property type="term" value="P:one-carbon metabolic process"/>
    <property type="evidence" value="ECO:0007669"/>
    <property type="project" value="UniProtKB-KW"/>
</dbReference>
<proteinExistence type="inferred from homology"/>
<dbReference type="EMBL" id="AUZY01010619">
    <property type="protein sequence ID" value="EQD38118.1"/>
    <property type="molecule type" value="Genomic_DNA"/>
</dbReference>
<dbReference type="Pfam" id="PF00670">
    <property type="entry name" value="AdoHcyase_NAD"/>
    <property type="match status" value="1"/>
</dbReference>